<dbReference type="InterPro" id="IPR035965">
    <property type="entry name" value="PAS-like_dom_sf"/>
</dbReference>
<dbReference type="GO" id="GO:0030154">
    <property type="term" value="P:cell differentiation"/>
    <property type="evidence" value="ECO:0007669"/>
    <property type="project" value="UniProtKB-KW"/>
</dbReference>
<keyword evidence="2" id="KW-0677">Repeat</keyword>
<dbReference type="GO" id="GO:0000981">
    <property type="term" value="F:DNA-binding transcription factor activity, RNA polymerase II-specific"/>
    <property type="evidence" value="ECO:0007669"/>
    <property type="project" value="TreeGrafter"/>
</dbReference>
<dbReference type="EMBL" id="JAAKFY010000022">
    <property type="protein sequence ID" value="KAF3838563.1"/>
    <property type="molecule type" value="Genomic_DNA"/>
</dbReference>
<accession>A0A7J5XNX6</accession>
<feature type="region of interest" description="Disordered" evidence="10">
    <location>
        <begin position="368"/>
        <end position="396"/>
    </location>
</feature>
<dbReference type="PROSITE" id="PS50112">
    <property type="entry name" value="PAS"/>
    <property type="match status" value="1"/>
</dbReference>
<evidence type="ECO:0000256" key="3">
    <source>
        <dbReference type="ARBA" id="ARBA00022782"/>
    </source>
</evidence>
<comment type="subcellular location">
    <subcellularLocation>
        <location evidence="1">Nucleus</location>
    </subcellularLocation>
</comment>
<reference evidence="13 14" key="1">
    <citation type="submission" date="2020-03" db="EMBL/GenBank/DDBJ databases">
        <title>Dissostichus mawsoni Genome sequencing and assembly.</title>
        <authorList>
            <person name="Park H."/>
        </authorList>
    </citation>
    <scope>NUCLEOTIDE SEQUENCE [LARGE SCALE GENOMIC DNA]</scope>
    <source>
        <strain evidence="13">DM0001</strain>
        <tissue evidence="13">Muscle</tissue>
    </source>
</reference>
<dbReference type="SMART" id="SM00091">
    <property type="entry name" value="PAS"/>
    <property type="match status" value="2"/>
</dbReference>
<feature type="region of interest" description="Disordered" evidence="10">
    <location>
        <begin position="334"/>
        <end position="354"/>
    </location>
</feature>
<dbReference type="Gene3D" id="3.30.450.20">
    <property type="entry name" value="PAS domain"/>
    <property type="match status" value="2"/>
</dbReference>
<dbReference type="AlphaFoldDB" id="A0A7J5XNX6"/>
<gene>
    <name evidence="13" type="ORF">F7725_010331</name>
</gene>
<evidence type="ECO:0000256" key="8">
    <source>
        <dbReference type="ARBA" id="ARBA00023163"/>
    </source>
</evidence>
<dbReference type="OrthoDB" id="9978016at2759"/>
<evidence type="ECO:0000256" key="7">
    <source>
        <dbReference type="ARBA" id="ARBA00023159"/>
    </source>
</evidence>
<keyword evidence="14" id="KW-1185">Reference proteome</keyword>
<protein>
    <submittedName>
        <fullName evidence="13">Uncharacterized protein</fullName>
    </submittedName>
</protein>
<dbReference type="GO" id="GO:0005634">
    <property type="term" value="C:nucleus"/>
    <property type="evidence" value="ECO:0007669"/>
    <property type="project" value="UniProtKB-SubCell"/>
</dbReference>
<keyword evidence="7" id="KW-0010">Activator</keyword>
<evidence type="ECO:0000256" key="6">
    <source>
        <dbReference type="ARBA" id="ARBA00023125"/>
    </source>
</evidence>
<evidence type="ECO:0000256" key="10">
    <source>
        <dbReference type="SAM" id="MobiDB-lite"/>
    </source>
</evidence>
<organism evidence="13 14">
    <name type="scientific">Dissostichus mawsoni</name>
    <name type="common">Antarctic cod</name>
    <dbReference type="NCBI Taxonomy" id="36200"/>
    <lineage>
        <taxon>Eukaryota</taxon>
        <taxon>Metazoa</taxon>
        <taxon>Chordata</taxon>
        <taxon>Craniata</taxon>
        <taxon>Vertebrata</taxon>
        <taxon>Euteleostomi</taxon>
        <taxon>Actinopterygii</taxon>
        <taxon>Neopterygii</taxon>
        <taxon>Teleostei</taxon>
        <taxon>Neoteleostei</taxon>
        <taxon>Acanthomorphata</taxon>
        <taxon>Eupercaria</taxon>
        <taxon>Perciformes</taxon>
        <taxon>Notothenioidei</taxon>
        <taxon>Nototheniidae</taxon>
        <taxon>Dissostichus</taxon>
    </lineage>
</organism>
<keyword evidence="3" id="KW-0221">Differentiation</keyword>
<comment type="caution">
    <text evidence="13">The sequence shown here is derived from an EMBL/GenBank/DDBJ whole genome shotgun (WGS) entry which is preliminary data.</text>
</comment>
<dbReference type="GO" id="GO:0046983">
    <property type="term" value="F:protein dimerization activity"/>
    <property type="evidence" value="ECO:0007669"/>
    <property type="project" value="InterPro"/>
</dbReference>
<evidence type="ECO:0000256" key="1">
    <source>
        <dbReference type="ARBA" id="ARBA00004123"/>
    </source>
</evidence>
<dbReference type="InterPro" id="IPR011598">
    <property type="entry name" value="bHLH_dom"/>
</dbReference>
<evidence type="ECO:0000259" key="12">
    <source>
        <dbReference type="PROSITE" id="PS50888"/>
    </source>
</evidence>
<feature type="region of interest" description="Disordered" evidence="10">
    <location>
        <begin position="207"/>
        <end position="227"/>
    </location>
</feature>
<sequence length="647" mass="70768">MYRSTKGASKARRDQINAEIRQLKDLLPISEADKARLSYLHIMSLASMYTRKSVFFTQAGTAASLEECARFLSFPELSELTQALPGFLMLVTGEGKLLYLSDSVSEHLGHSMVDLVAQGDSVYDIIDASDHFIMRSNLSVSTSLETDRLFRCRFNTSKSVRRQSAGNKLVLIRARCLSPPSGVPAAGTYWTANTVWVCFCSPLEPHPSRSGPGADPESTSTPPPADTNLFLPCFRSEHSRDMRLQTAQQSVSAFLGFDVTDLRSCSWYSLIHPQDLSHASAQHRSLLREGGEGRAEMVVRVQAQDQSWVWIYMLTSEATQLTLVLSSGTSQQEGLSLQSPETLSSPDQVFTPGSSGLSAQSFDFSTAGCSVGSSDERGSSAAEAMQVEGDPRSSISSLEEDSFFKQHPLKAPQLLPPPPQSLLKRPPYYGQKPLSPHLLVHQAPLTLSTTSTDFLFPIEHGSGSLYEKLPPTPDSPGDDGDCTVMTLPEVRGPLYVDVPFGPLQCPPEGLLTPEASPGKYPYLSFFSLEREREKERAEISLLAQHISSLAEGFYLDPLLSKLSPPSMSPSSAPPSPFLSPTLETADDVDSGHMLREFYPIKAWRGLDVPMFLDDDESLFEESILETLLQDTFVPPSPPASPPPPPLC</sequence>
<evidence type="ECO:0000256" key="4">
    <source>
        <dbReference type="ARBA" id="ARBA00022902"/>
    </source>
</evidence>
<dbReference type="PROSITE" id="PS50888">
    <property type="entry name" value="BHLH"/>
    <property type="match status" value="1"/>
</dbReference>
<dbReference type="Pfam" id="PF14598">
    <property type="entry name" value="PAS_11"/>
    <property type="match status" value="1"/>
</dbReference>
<feature type="domain" description="PAS" evidence="11">
    <location>
        <begin position="73"/>
        <end position="147"/>
    </location>
</feature>
<keyword evidence="9" id="KW-0539">Nucleus</keyword>
<evidence type="ECO:0000259" key="11">
    <source>
        <dbReference type="PROSITE" id="PS50112"/>
    </source>
</evidence>
<keyword evidence="5" id="KW-0805">Transcription regulation</keyword>
<name>A0A7J5XNX6_DISMA</name>
<dbReference type="InterPro" id="IPR000014">
    <property type="entry name" value="PAS"/>
</dbReference>
<dbReference type="GO" id="GO:0000977">
    <property type="term" value="F:RNA polymerase II transcription regulatory region sequence-specific DNA binding"/>
    <property type="evidence" value="ECO:0007669"/>
    <property type="project" value="TreeGrafter"/>
</dbReference>
<dbReference type="PANTHER" id="PTHR23043:SF24">
    <property type="entry name" value="NEURONAL PAS DOMAIN-CONTAINING PROTEIN 4"/>
    <property type="match status" value="1"/>
</dbReference>
<dbReference type="CDD" id="cd19697">
    <property type="entry name" value="bHLH-PAS_NPAS4_PASD10"/>
    <property type="match status" value="1"/>
</dbReference>
<evidence type="ECO:0000313" key="14">
    <source>
        <dbReference type="Proteomes" id="UP000518266"/>
    </source>
</evidence>
<keyword evidence="4" id="KW-0524">Neurogenesis</keyword>
<proteinExistence type="predicted"/>
<dbReference type="GO" id="GO:0007399">
    <property type="term" value="P:nervous system development"/>
    <property type="evidence" value="ECO:0007669"/>
    <property type="project" value="UniProtKB-KW"/>
</dbReference>
<dbReference type="PANTHER" id="PTHR23043">
    <property type="entry name" value="HYPOXIA-INDUCIBLE FACTOR 1 ALPHA"/>
    <property type="match status" value="1"/>
</dbReference>
<evidence type="ECO:0000313" key="13">
    <source>
        <dbReference type="EMBL" id="KAF3838563.1"/>
    </source>
</evidence>
<dbReference type="SUPFAM" id="SSF55785">
    <property type="entry name" value="PYP-like sensor domain (PAS domain)"/>
    <property type="match status" value="2"/>
</dbReference>
<evidence type="ECO:0000256" key="9">
    <source>
        <dbReference type="ARBA" id="ARBA00023242"/>
    </source>
</evidence>
<keyword evidence="8" id="KW-0804">Transcription</keyword>
<dbReference type="CDD" id="cd00130">
    <property type="entry name" value="PAS"/>
    <property type="match status" value="1"/>
</dbReference>
<dbReference type="InterPro" id="IPR056192">
    <property type="entry name" value="bHLH_NPAS4"/>
</dbReference>
<keyword evidence="6" id="KW-0238">DNA-binding</keyword>
<evidence type="ECO:0000256" key="2">
    <source>
        <dbReference type="ARBA" id="ARBA00022737"/>
    </source>
</evidence>
<evidence type="ECO:0000256" key="5">
    <source>
        <dbReference type="ARBA" id="ARBA00023015"/>
    </source>
</evidence>
<feature type="domain" description="BHLH" evidence="12">
    <location>
        <begin position="1"/>
        <end position="53"/>
    </location>
</feature>
<dbReference type="Proteomes" id="UP000518266">
    <property type="component" value="Unassembled WGS sequence"/>
</dbReference>
<dbReference type="Pfam" id="PF23183">
    <property type="entry name" value="bHLH_NPAS4"/>
    <property type="match status" value="1"/>
</dbReference>